<organism evidence="10 11">
    <name type="scientific">Clonorchis sinensis</name>
    <name type="common">Chinese liver fluke</name>
    <dbReference type="NCBI Taxonomy" id="79923"/>
    <lineage>
        <taxon>Eukaryota</taxon>
        <taxon>Metazoa</taxon>
        <taxon>Spiralia</taxon>
        <taxon>Lophotrochozoa</taxon>
        <taxon>Platyhelminthes</taxon>
        <taxon>Trematoda</taxon>
        <taxon>Digenea</taxon>
        <taxon>Opisthorchiida</taxon>
        <taxon>Opisthorchiata</taxon>
        <taxon>Opisthorchiidae</taxon>
        <taxon>Clonorchis</taxon>
    </lineage>
</organism>
<feature type="coiled-coil region" evidence="7">
    <location>
        <begin position="2392"/>
        <end position="2419"/>
    </location>
</feature>
<dbReference type="PROSITE" id="PS00019">
    <property type="entry name" value="ACTININ_1"/>
    <property type="match status" value="1"/>
</dbReference>
<accession>G7YUJ0</accession>
<evidence type="ECO:0000256" key="3">
    <source>
        <dbReference type="ARBA" id="ARBA00022737"/>
    </source>
</evidence>
<evidence type="ECO:0000256" key="7">
    <source>
        <dbReference type="SAM" id="Coils"/>
    </source>
</evidence>
<feature type="coiled-coil region" evidence="7">
    <location>
        <begin position="3034"/>
        <end position="3061"/>
    </location>
</feature>
<evidence type="ECO:0000256" key="2">
    <source>
        <dbReference type="ARBA" id="ARBA00022692"/>
    </source>
</evidence>
<protein>
    <submittedName>
        <fullName evidence="10">Nesprin-1</fullName>
    </submittedName>
</protein>
<reference key="2">
    <citation type="submission" date="2011-10" db="EMBL/GenBank/DDBJ databases">
        <title>The genome and transcriptome sequence of Clonorchis sinensis provide insights into the carcinogenic liver fluke.</title>
        <authorList>
            <person name="Wang X."/>
            <person name="Huang Y."/>
            <person name="Chen W."/>
            <person name="Liu H."/>
            <person name="Guo L."/>
            <person name="Chen Y."/>
            <person name="Luo F."/>
            <person name="Zhou W."/>
            <person name="Sun J."/>
            <person name="Mao Q."/>
            <person name="Liang P."/>
            <person name="Zhou C."/>
            <person name="Tian Y."/>
            <person name="Men J."/>
            <person name="Lv X."/>
            <person name="Huang L."/>
            <person name="Zhou J."/>
            <person name="Hu Y."/>
            <person name="Li R."/>
            <person name="Zhang F."/>
            <person name="Lei H."/>
            <person name="Li X."/>
            <person name="Hu X."/>
            <person name="Liang C."/>
            <person name="Xu J."/>
            <person name="Wu Z."/>
            <person name="Yu X."/>
        </authorList>
    </citation>
    <scope>NUCLEOTIDE SEQUENCE</scope>
    <source>
        <strain>Henan</strain>
    </source>
</reference>
<dbReference type="Gene3D" id="1.20.58.60">
    <property type="match status" value="3"/>
</dbReference>
<sequence length="4120" mass="469616">EQEKVQKKTFTNWLNTYLSTADEPMKIDDLFVDIRDGVALIRILEILSKQKLHTEVRRNMQRVHCLVNIKKALEFLESKKVKLVNINPSDIADGKPAIVLGLIWSIILYFQIEEQEELLMRILGLPPGEARSRGSAKQMLKRWVQDICTGKYDIRINDFGPSWRDGIAFNAMVHNIDSSLVEMDKLEHRTARENLEHAFSQAETHLGIPRLLDAEDVDVDRPDEKSIMTYVAQFFKAYPEGNKREALPVPISPSLPQNISQLLSRIRQTEEKVNIFSGDNSLPLEKHFSAYQDTLKEMNTYEECLDEFQATGKPTSSELQIALEAKQGLDEALDIWRWHIDSLVPDQIEKLIKQGSEHFGLKNHRAIQMRDNISKLLNTPPLTTEGGHALPAELAMRIGQRVSETIAKEPGYTAVLDAARARRIFLDLLYANAIVESPSKISIRSAEGLLYLDLNDVWLLGTPRWKDCLKRKMTCTDLNLTVEYDHCNAIVLRSTDGYLRNLRVHQRSKCFRFAPDSRRLTSRSTYLRWHKNAPISGGLAATARLTSIGRQPNAFTDSYTDGACSLRVFPSEQTTYKFGSSAVEEDGKKRKIRLDSQASRQNHIRLQVRVVAEFSQFDVDISLTDRGKLQMSEFNFVQFGFKVDGKSGLRLPDEPQEATVWTVEELTTFGANLVLYEFSALANPSRKVDGRTEATSKRTRGLERWFAEAEQAFGYLGPNADVNRISKLKSRLAHVNREKMLISNDVMVASGKKAKVYFSEGNSDSRFELRRFYGFIQVFIDPTKDLMNIQQRIWEFGDLSGENKFRSREMQSGNAFLLVEMRHASLIGSFWFLTCPLFNKRVSADKLKQIEQKRREAEEQLERAKAEEELTSHLCAVETWMSQAETVLNPSEEYGFTGDCTRANLDQLRKMLMDTMDGQEQRDTSVTVDTTDEACTETANTSNPCGKRISLSPLDGANQERLNNAENYLVTVFPTIESRLKDLNDLYEATGRIENSLKLLEQSTEHARQWLRNIPLKIESDHVAMTDEWLTAKHQKGVTAERLFFTPKYHLYVPQPLVMVVTEIRGSPPKRKLKHHFAEIRGNIASCQNQIVELDHLLHTGRMMTLTSAYGLQAWVHRDRLSPIQERLKEIELTAKQKGEQLEEWSGTLEDIRRELILQLVTLLNQPLVKFAKSFPLYAKPRIQCQHSMFTSPPQLSIANKNSRDLGYHFTVSTNADNLFNVHKSDKNQVYHFYQKRLFSECLYDVLTRFVPFIQEARLKSENRASSILRSAVAQTEKLLHPTTDPTCQLSANARDEIERQCWKMNYQQGGQQRVRKLQGISRYLKRTFDLDPDCPIGVGAEVSFDKYLLLAEMKDKFDCQSGTFEELESEVQGLMERIKQADEEVKRATDWLSAQERRFDSLHAGPPSQSASLEEQQALEKTESIVSYSSTHSGLRSVRKAYRGTVSSTGKGNQRFNRSSLWKDDKLELERTDAIRMRTVTSVEEDASPVALMQNLKAKLEELLSRRSEFDELHAATVARCEKLRCLPSEVTSVERGLEKLFQAIRSDLLHLQSLVEMVEQFVVKIRRLDQLLDDVVHAAAGPSQPSVAWNRLNDAVSFYTKELQVLQDTAKTLDPNVQPAKTASGRNSSEFGRLGHEVIATIDHLKEAPELILDKLRAMLVNWQSKVNQIKSTVVSRATATEKLVRALEIMLACETEYLAFFKPLDEELSELKRLTSVNSLDSSIKSMKNLLNRLKSDGAVLRISLADAVEKVTNTAADVIGRNQEMYEKQICCLLDKVVSNFDKRFDELQSRLIQLLEERTNLAQSEKGFQTEMEVILKELNLLHSEANQVLAAVEGSVDVAGFKNCDSRLKSLTRRLEKDSLDVANLSNKLNQVSTLSPEMSTQLQQLEEKLALISETVKKCRQLHGEKEATFAAYGLALERYNRAYHQVEQRIAHVLGCADERMGDIQSPLLRPRLSQQLKDLQKLIEELLLVQTILKTKRSSASLPSSSSSSSLCRAAIELVESSTELRPVYEQTVWLNLERDLEEQLSRLMMSRDQVNSMKQRLTEWDSRMKSLETDLHQLEREIRSFPPAECMETVGAADRKRDMQQTLEKVQVIQQNFLPAMKARLDALQNLGDELLQTDSNVLITFSEDGQSATNRLRRAADNYENISRLVDGLNHRFKKIQQDEERLQVALKSVEEWCNRFNGYLSDLEENLLTAKPQDTVTNLWATASGNQQCRNRLSQLEVELKQGECMLRELTGSSSIPAPGTSKIKYDEVYNRIHNTYPARMQKIASELKRLKSDFETYSLQVGDAERVIRVFVKRAESLQHTAQENETSIMATSTQDERPWTVLMEDLKSFFSSDLKQLEILEQRLGLHAENCHTPTLKKQVEDIQADLTGRYDLLKKHNSSLQKLRHMLTEFEQSVNKAYAEENKILRGLLCQSLNQLEPSKLCTHLAACIEATVKRLSEFENSTLKRLNQSWQQIMDQATTTNCTQRILELPICSRLTNLDEDTQDILEELNAILNSIQPLKLGWMDSETRIGQIKQNSKEKPFSLRYESGFSWKRTAAHGQIENIPTENELEQESQNNMKNLTRLLSSSQQQVKELKDVVSSLHNERTTVESLEQQLDTVMRRLASLSSYVEKHEERGRRGSPFLMDSISKPTGAVEAFRAELHLLIEKWSTLVSKSQTWINNFGLLIQAVGELDSWQMECYRSLVTLATAVSKTETKPSSTDNSHTKFLLETGKAHSQSIRDWYKQLTESGIDDVNNSCARDQVTRADHVMRSVLGHYNQLLCLGEQTCSARSEALTEIGELEKLLENLRGKYDQINSEVKHSLETSASLTSLNKMEKEIQRLMLPLDSVNNEAEQKMAYLTEQSPRWLELGLLSKSRVTVLEQKTSGLAKLASGLINHLHQLKSQNVETNSQLKKADQWIAEMAEVIPRAREGHSPVRIPTFGRPTDRTKSIRGRTPTPNQNTAQTLSFSPELMGQQTPESLESMIPAVCKDRLDIMDQLQKEITKTGPKIIEDVAAMAEQLQAKLMTVGVTNVQVSEEVESFRDRIEQLIENVGSEKQQLVSVLCLAEDFQQTAQKWQKWYKQFCQSLTEAIQRSTDGLHHTQGVSDPMQPTEPISLDIILPVNEVIQRFRTLLNEVTTWRKVLAKLDSQSTALRNQCQDSSAQRFTSEACSQHEVLQTQLQEILVKLQVLQAEESSFNQALNELLQLLKQHDFVHSEDIQSQVDLERVNRKYRELASRLEQNQPKLMELSDKADRVCLAASNSVLGMHALLSNSLVNASENPTQGLFDRTHQATQQFAQNTAGGRAKHELRAIREQWTSLNQRVSQQLGTERVLHLNRFGQVIDNFQNVAGLSVGQQPDRLKLNTELCIVVTEISMPLLLNTIPKLTGPFTPKDDLLIDQSNRTIVQRELNKEWLARNQTWLNEFERKVELLERWSIESKLQTRSQTPGGSQMPDVEWNAYVDQYTEILGKLQEKSPEFTSFSGSILELSAAEQKPFVELQERFENFCKNVQQRIDWLLRVCQKIQRFRQVVQETERWLTNTNVKLTSCTQSFGSPDDIDSWEKAENSPFWIPKSIESVNQLIHDIEVNGNQLIQRVHQIAHFLVHCALNVFKHRDCEMTDCELTETPFGQATLCTLRYVLSMSSAPLGTVAFEAIRRTDELEQSHTTVHANAKALKNRLMGQMDKWKRFMELLQNVTAFLTGELPKRWLQISGDPLHVARCSPTTSTSSTRPFQPIAYLNEKLQSLAVNTADKPPVAMAESLRDCEAQQSQTVALLSHLITFKRDIVNSAHGIGLTGFDTNSDIGAGNSSTVEQLARNVLVTVDRESAKLEIRADQLLELHTRWTRYTRARDAFRRWLTDQQKAAQHLLKVSSQESEMDDEDIQAIEEFLKNLRAKESTLKEVNLTHRELTGHKADVHDSVLDQVKSEFELLLSRTEVRFRSAQKERELVKQRSAMSAARTQNRIRMLNQLAESVRKINEEISVQKAEDYASRSRRTTSSLTRPVRQRTTINEANQESIRCNFLNRPDLPCVDTFDGRRCYSFCALDKSDGTFISACTDQRYYYQGFSSPMTSGPSKALPESSVGLNNFRPLSSLSCFSAGNEKILSNRDYSDHVG</sequence>
<dbReference type="FunFam" id="1.10.418.10:FF:000033">
    <property type="entry name" value="nesprin-1 isoform X1"/>
    <property type="match status" value="1"/>
</dbReference>
<dbReference type="Proteomes" id="UP000008909">
    <property type="component" value="Unassembled WGS sequence"/>
</dbReference>
<keyword evidence="4" id="KW-1133">Transmembrane helix</keyword>
<dbReference type="Gene3D" id="1.10.418.10">
    <property type="entry name" value="Calponin-like domain"/>
    <property type="match status" value="2"/>
</dbReference>
<evidence type="ECO:0000256" key="5">
    <source>
        <dbReference type="ARBA" id="ARBA00023136"/>
    </source>
</evidence>
<dbReference type="SMART" id="SM00033">
    <property type="entry name" value="CH"/>
    <property type="match status" value="2"/>
</dbReference>
<evidence type="ECO:0000256" key="4">
    <source>
        <dbReference type="ARBA" id="ARBA00022989"/>
    </source>
</evidence>
<keyword evidence="3" id="KW-0677">Repeat</keyword>
<keyword evidence="6" id="KW-0009">Actin-binding</keyword>
<feature type="coiled-coil region" evidence="7">
    <location>
        <begin position="1782"/>
        <end position="1809"/>
    </location>
</feature>
<feature type="coiled-coil region" evidence="7">
    <location>
        <begin position="1854"/>
        <end position="1909"/>
    </location>
</feature>
<dbReference type="SUPFAM" id="SSF47576">
    <property type="entry name" value="Calponin-homology domain, CH-domain"/>
    <property type="match status" value="1"/>
</dbReference>
<dbReference type="GO" id="GO:0034993">
    <property type="term" value="C:meiotic nuclear membrane microtubule tethering complex"/>
    <property type="evidence" value="ECO:0007669"/>
    <property type="project" value="TreeGrafter"/>
</dbReference>
<evidence type="ECO:0000259" key="9">
    <source>
        <dbReference type="PROSITE" id="PS50021"/>
    </source>
</evidence>
<keyword evidence="11" id="KW-1185">Reference proteome</keyword>
<keyword evidence="7" id="KW-0175">Coiled coil</keyword>
<gene>
    <name evidence="10" type="ORF">CLF_111234</name>
</gene>
<evidence type="ECO:0000313" key="11">
    <source>
        <dbReference type="Proteomes" id="UP000008909"/>
    </source>
</evidence>
<dbReference type="GO" id="GO:0005737">
    <property type="term" value="C:cytoplasm"/>
    <property type="evidence" value="ECO:0007669"/>
    <property type="project" value="TreeGrafter"/>
</dbReference>
<feature type="domain" description="Calponin-homology (CH)" evidence="9">
    <location>
        <begin position="134"/>
        <end position="239"/>
    </location>
</feature>
<reference evidence="10" key="1">
    <citation type="journal article" date="2011" name="Genome Biol.">
        <title>The draft genome of the carcinogenic human liver fluke Clonorchis sinensis.</title>
        <authorList>
            <person name="Wang X."/>
            <person name="Chen W."/>
            <person name="Huang Y."/>
            <person name="Sun J."/>
            <person name="Men J."/>
            <person name="Liu H."/>
            <person name="Luo F."/>
            <person name="Guo L."/>
            <person name="Lv X."/>
            <person name="Deng C."/>
            <person name="Zhou C."/>
            <person name="Fan Y."/>
            <person name="Li X."/>
            <person name="Huang L."/>
            <person name="Hu Y."/>
            <person name="Liang C."/>
            <person name="Hu X."/>
            <person name="Xu J."/>
            <person name="Yu X."/>
        </authorList>
    </citation>
    <scope>NUCLEOTIDE SEQUENCE [LARGE SCALE GENOMIC DNA]</scope>
    <source>
        <strain evidence="10">Henan</strain>
    </source>
</reference>
<feature type="coiled-coil region" evidence="7">
    <location>
        <begin position="2792"/>
        <end position="2826"/>
    </location>
</feature>
<keyword evidence="5" id="KW-0472">Membrane</keyword>
<feature type="domain" description="Calponin-homology (CH)" evidence="9">
    <location>
        <begin position="4"/>
        <end position="111"/>
    </location>
</feature>
<evidence type="ECO:0000256" key="1">
    <source>
        <dbReference type="ARBA" id="ARBA00004370"/>
    </source>
</evidence>
<dbReference type="InterPro" id="IPR036872">
    <property type="entry name" value="CH_dom_sf"/>
</dbReference>
<feature type="region of interest" description="Disordered" evidence="8">
    <location>
        <begin position="2936"/>
        <end position="2966"/>
    </location>
</feature>
<feature type="coiled-coil region" evidence="7">
    <location>
        <begin position="2571"/>
        <end position="2629"/>
    </location>
</feature>
<dbReference type="GO" id="GO:0007097">
    <property type="term" value="P:nuclear migration"/>
    <property type="evidence" value="ECO:0007669"/>
    <property type="project" value="TreeGrafter"/>
</dbReference>
<feature type="coiled-coil region" evidence="7">
    <location>
        <begin position="3176"/>
        <end position="3245"/>
    </location>
</feature>
<dbReference type="EMBL" id="DF144313">
    <property type="protein sequence ID" value="GAA56620.1"/>
    <property type="molecule type" value="Genomic_DNA"/>
</dbReference>
<keyword evidence="2" id="KW-0812">Transmembrane</keyword>
<evidence type="ECO:0000313" key="10">
    <source>
        <dbReference type="EMBL" id="GAA56620.1"/>
    </source>
</evidence>
<dbReference type="FunFam" id="1.10.418.10:FF:000089">
    <property type="entry name" value="Spectrin beta chain"/>
    <property type="match status" value="1"/>
</dbReference>
<dbReference type="SUPFAM" id="SSF46966">
    <property type="entry name" value="Spectrin repeat"/>
    <property type="match status" value="2"/>
</dbReference>
<dbReference type="PROSITE" id="PS50021">
    <property type="entry name" value="CH"/>
    <property type="match status" value="2"/>
</dbReference>
<dbReference type="Pfam" id="PF00307">
    <property type="entry name" value="CH"/>
    <property type="match status" value="2"/>
</dbReference>
<evidence type="ECO:0000256" key="8">
    <source>
        <dbReference type="SAM" id="MobiDB-lite"/>
    </source>
</evidence>
<proteinExistence type="predicted"/>
<feature type="non-terminal residue" evidence="10">
    <location>
        <position position="4120"/>
    </location>
</feature>
<dbReference type="InterPro" id="IPR052403">
    <property type="entry name" value="LINC-complex_assoc"/>
</dbReference>
<dbReference type="InterPro" id="IPR047291">
    <property type="entry name" value="CH_SYNE1_rpt2"/>
</dbReference>
<dbReference type="PANTHER" id="PTHR47535">
    <property type="entry name" value="MUSCLE-SPECIFIC PROTEIN 300 KDA, ISOFORM G"/>
    <property type="match status" value="1"/>
</dbReference>
<feature type="coiled-coil region" evidence="7">
    <location>
        <begin position="840"/>
        <end position="874"/>
    </location>
</feature>
<comment type="subcellular location">
    <subcellularLocation>
        <location evidence="1">Membrane</location>
    </subcellularLocation>
</comment>
<dbReference type="CDD" id="cd21243">
    <property type="entry name" value="CH_SYNE1_rpt2"/>
    <property type="match status" value="1"/>
</dbReference>
<dbReference type="GO" id="GO:0005640">
    <property type="term" value="C:nuclear outer membrane"/>
    <property type="evidence" value="ECO:0007669"/>
    <property type="project" value="TreeGrafter"/>
</dbReference>
<dbReference type="InterPro" id="IPR001589">
    <property type="entry name" value="Actinin_actin-bd_CS"/>
</dbReference>
<feature type="non-terminal residue" evidence="10">
    <location>
        <position position="1"/>
    </location>
</feature>
<evidence type="ECO:0000256" key="6">
    <source>
        <dbReference type="ARBA" id="ARBA00023203"/>
    </source>
</evidence>
<name>G7YUJ0_CLOSI</name>
<dbReference type="PANTHER" id="PTHR47535:SF2">
    <property type="entry name" value="NESPRIN-3"/>
    <property type="match status" value="1"/>
</dbReference>
<dbReference type="GO" id="GO:0051015">
    <property type="term" value="F:actin filament binding"/>
    <property type="evidence" value="ECO:0007669"/>
    <property type="project" value="TreeGrafter"/>
</dbReference>
<dbReference type="InterPro" id="IPR001715">
    <property type="entry name" value="CH_dom"/>
</dbReference>
<feature type="coiled-coil region" evidence="7">
    <location>
        <begin position="2044"/>
        <end position="2071"/>
    </location>
</feature>
<dbReference type="PROSITE" id="PS00020">
    <property type="entry name" value="ACTININ_2"/>
    <property type="match status" value="1"/>
</dbReference>